<evidence type="ECO:0000256" key="1">
    <source>
        <dbReference type="ARBA" id="ARBA00023242"/>
    </source>
</evidence>
<feature type="compositionally biased region" description="Polar residues" evidence="3">
    <location>
        <begin position="527"/>
        <end position="541"/>
    </location>
</feature>
<feature type="compositionally biased region" description="Polar residues" evidence="3">
    <location>
        <begin position="652"/>
        <end position="664"/>
    </location>
</feature>
<feature type="region of interest" description="Disordered" evidence="3">
    <location>
        <begin position="253"/>
        <end position="340"/>
    </location>
</feature>
<feature type="compositionally biased region" description="Pro residues" evidence="3">
    <location>
        <begin position="329"/>
        <end position="338"/>
    </location>
</feature>
<feature type="compositionally biased region" description="Basic and acidic residues" evidence="3">
    <location>
        <begin position="483"/>
        <end position="499"/>
    </location>
</feature>
<dbReference type="InterPro" id="IPR003105">
    <property type="entry name" value="SRA_YDG"/>
</dbReference>
<dbReference type="InterPro" id="IPR015947">
    <property type="entry name" value="PUA-like_sf"/>
</dbReference>
<feature type="region of interest" description="Disordered" evidence="3">
    <location>
        <begin position="58"/>
        <end position="83"/>
    </location>
</feature>
<gene>
    <name evidence="5" type="ORF">PCANC_16716</name>
</gene>
<dbReference type="SMART" id="SM00466">
    <property type="entry name" value="SRA"/>
    <property type="match status" value="1"/>
</dbReference>
<dbReference type="GO" id="GO:0005634">
    <property type="term" value="C:nucleus"/>
    <property type="evidence" value="ECO:0007669"/>
    <property type="project" value="UniProtKB-SubCell"/>
</dbReference>
<dbReference type="SUPFAM" id="SSF88697">
    <property type="entry name" value="PUA domain-like"/>
    <property type="match status" value="1"/>
</dbReference>
<feature type="region of interest" description="Disordered" evidence="3">
    <location>
        <begin position="1518"/>
        <end position="1546"/>
    </location>
</feature>
<name>A0A2N5U0Y2_9BASI</name>
<evidence type="ECO:0000256" key="2">
    <source>
        <dbReference type="PROSITE-ProRule" id="PRU00358"/>
    </source>
</evidence>
<feature type="domain" description="YDG" evidence="4">
    <location>
        <begin position="78"/>
        <end position="229"/>
    </location>
</feature>
<feature type="compositionally biased region" description="Polar residues" evidence="3">
    <location>
        <begin position="296"/>
        <end position="312"/>
    </location>
</feature>
<evidence type="ECO:0000313" key="5">
    <source>
        <dbReference type="EMBL" id="PLW31399.1"/>
    </source>
</evidence>
<comment type="caution">
    <text evidence="5">The sequence shown here is derived from an EMBL/GenBank/DDBJ whole genome shotgun (WGS) entry which is preliminary data.</text>
</comment>
<keyword evidence="1 2" id="KW-0539">Nucleus</keyword>
<dbReference type="PANTHER" id="PTHR14140">
    <property type="entry name" value="E3 UBIQUITIN-PROTEIN LIGASE UHRF-RELATED"/>
    <property type="match status" value="1"/>
</dbReference>
<feature type="region of interest" description="Disordered" evidence="3">
    <location>
        <begin position="357"/>
        <end position="431"/>
    </location>
</feature>
<dbReference type="Proteomes" id="UP000235388">
    <property type="component" value="Unassembled WGS sequence"/>
</dbReference>
<dbReference type="Gene3D" id="2.30.280.10">
    <property type="entry name" value="SRA-YDG"/>
    <property type="match status" value="1"/>
</dbReference>
<feature type="region of interest" description="Disordered" evidence="3">
    <location>
        <begin position="1564"/>
        <end position="1631"/>
    </location>
</feature>
<sequence>MPQAFPPQQQAFPSADSSFSSEATSSSSSVQPPLAITSAPSADLPLAEYDWLVHNFTQTNPRHPRLDRSTRQNPQRFGHIPGVQPGEEWEKRIEVSQAAVHAPPQGGISGTENRGGAESVVLNDGYPDGDCGDIIWYMGSGGFRSWDGKKTSIMQESQKLNKAGNAALRASVLTGNPVRVVRGSDAVHSPWAPESGYRYDGLYEVTRFDMIRDPTGQTEFMCCIFRMERLEADEYDIPVRIGFRALAALKTQRGLERQRAEDWDEGDLTSNDLLKRHKGSRPRQSSSSQPPRPSQANSHRPSPAQNRPTPSHQPRPLHESSNHQKQPVKPSPAVPQPKPLELEPNLKQALGQLSFHKRKVPAPPVEAEAFTSALPPQSLSSVPGTGPQKTTTPPQAEKPAAAAAAAAAAAVVPQPQKSSSGPSPTPAPLDAVVPRYHGLFSAARETLAAQKPLATNPPAYVPYKPSLTWHPPSRAESSSVTKHNGDRAIHRHDQADSRSGEGASWHRRFHPYSNDKNQYLPDRPPTSRASGFESKNPSSSNTRHDARPPPSSSYRRPPPSDVDTYRPSYSNPSARAGRSPPARSARFPTQVGRSPPARSASPPAARSARSPPARSNYPSAAPPQSPSNNRHTNVAPVATPGTSSTEKKMPSLVTNNRVESTSPTLPLRATTEKSQLTGPAITQEADPPPPLPIAKSHAEASSSRVGSMEREGQEEEEDSDDSSSSSMSLDSSDEDDRAEPASPCDQASRAEQAPPDSYGAEKVQLSPLPLDDFTAHIEEDQDRSQPASGIEAAGSNNPFSLASPHSTTSSKDSKSTAPTSSHFESSPKNALSSDGGNLYDEMDELEEEELKPDLCGINGSTDIRMEEKEALDGDYDGEVVEYSQEGIGGQEEDVVMEEVEGVECQPMEESGLDDEGGGIDELEEEEVVDLDGMDVRSDSAGLALDVGEEKEVGDDCYETRNSPPPNPPLGGKVTHEKGGLRGPMLPHHLLIKRAILLNQPCPIRPNHQWDIPPVTLIELWTTVVGIRQPPLPWLEWLLHSTLNQAHAINPHHHPALSRFLAIALGRLITAQPKQDHHLQRWLTAIHHWETHQPISSELNHRRLQINQLLGNHQIFISETVEPSSASSQDPYIISTLLRSSNQSHELLQQLKGSQDQILRSIRVSCRSKGQLIHRTQPDGPHEPLSTTRFKQLLSTNHKPSLWRTGLILSQAECLVGQIRMIMQEPQQHDTQKLDEMLDRLKELLSLQLTEGEKTLYGGRLEAHRLMRRQADGLEAILEHLLLLPSELSVDLGLVLELIQGALQRLGPDIIRPRTWKLILSSHLKLSTQWSGLAGLERLLELVSLWASTRTVLDICPELDEKPTSSSSILFKKLMPGDTGLIMIERVLFPEDHHHHHHQQQQRHQYEDLAHQKGKHVASGACDEQDAFERVVARITTMKRFLEAAGNPRRFRNRRLMRLIFLSVKKRHNAHNTLTDLDHEVHAQYVGDQQTGGGGPAYALDWWNRSDVWRELEFRLEPSTPTESLANLASPTTTTLPEEEEEEEGQALVDLSQLQFQLDLSSAVCPSHHQGHTSLGRFGRHHHPEQPRAPPREPKPPDDRGDGRGDSIGGDADEWKPPPPPSSTQSDGREISLDTVNQKLAVESRDFFNQHSLLVCLVQLLRDRMFS</sequence>
<organism evidence="5 6">
    <name type="scientific">Puccinia coronata f. sp. avenae</name>
    <dbReference type="NCBI Taxonomy" id="200324"/>
    <lineage>
        <taxon>Eukaryota</taxon>
        <taxon>Fungi</taxon>
        <taxon>Dikarya</taxon>
        <taxon>Basidiomycota</taxon>
        <taxon>Pucciniomycotina</taxon>
        <taxon>Pucciniomycetes</taxon>
        <taxon>Pucciniales</taxon>
        <taxon>Pucciniaceae</taxon>
        <taxon>Puccinia</taxon>
    </lineage>
</organism>
<feature type="compositionally biased region" description="Low complexity" evidence="3">
    <location>
        <begin position="570"/>
        <end position="619"/>
    </location>
</feature>
<dbReference type="STRING" id="200324.A0A2N5U0Y2"/>
<dbReference type="EMBL" id="PGCJ01000349">
    <property type="protein sequence ID" value="PLW31399.1"/>
    <property type="molecule type" value="Genomic_DNA"/>
</dbReference>
<protein>
    <recommendedName>
        <fullName evidence="4">YDG domain-containing protein</fullName>
    </recommendedName>
</protein>
<accession>A0A2N5U0Y2</accession>
<dbReference type="InterPro" id="IPR045134">
    <property type="entry name" value="UHRF1/2-like"/>
</dbReference>
<feature type="compositionally biased region" description="Acidic residues" evidence="3">
    <location>
        <begin position="840"/>
        <end position="850"/>
    </location>
</feature>
<evidence type="ECO:0000259" key="4">
    <source>
        <dbReference type="PROSITE" id="PS51015"/>
    </source>
</evidence>
<feature type="compositionally biased region" description="Basic and acidic residues" evidence="3">
    <location>
        <begin position="1583"/>
        <end position="1604"/>
    </location>
</feature>
<dbReference type="PANTHER" id="PTHR14140:SF27">
    <property type="entry name" value="OS04G0289800 PROTEIN"/>
    <property type="match status" value="1"/>
</dbReference>
<dbReference type="GO" id="GO:0044027">
    <property type="term" value="P:negative regulation of gene expression via chromosomal CpG island methylation"/>
    <property type="evidence" value="ECO:0007669"/>
    <property type="project" value="TreeGrafter"/>
</dbReference>
<dbReference type="GO" id="GO:0061630">
    <property type="term" value="F:ubiquitin protein ligase activity"/>
    <property type="evidence" value="ECO:0007669"/>
    <property type="project" value="TreeGrafter"/>
</dbReference>
<feature type="compositionally biased region" description="Acidic residues" evidence="3">
    <location>
        <begin position="712"/>
        <end position="721"/>
    </location>
</feature>
<feature type="compositionally biased region" description="Low complexity" evidence="3">
    <location>
        <begin position="802"/>
        <end position="821"/>
    </location>
</feature>
<evidence type="ECO:0000256" key="3">
    <source>
        <dbReference type="SAM" id="MobiDB-lite"/>
    </source>
</evidence>
<dbReference type="GO" id="GO:0016567">
    <property type="term" value="P:protein ubiquitination"/>
    <property type="evidence" value="ECO:0007669"/>
    <property type="project" value="TreeGrafter"/>
</dbReference>
<feature type="compositionally biased region" description="Polar residues" evidence="3">
    <location>
        <begin position="1518"/>
        <end position="1535"/>
    </location>
</feature>
<feature type="compositionally biased region" description="Polar residues" evidence="3">
    <location>
        <begin position="822"/>
        <end position="835"/>
    </location>
</feature>
<dbReference type="InterPro" id="IPR036987">
    <property type="entry name" value="SRA-YDG_sf"/>
</dbReference>
<comment type="subcellular location">
    <subcellularLocation>
        <location evidence="2">Nucleus</location>
    </subcellularLocation>
</comment>
<feature type="region of interest" description="Disordered" evidence="3">
    <location>
        <begin position="1"/>
        <end position="37"/>
    </location>
</feature>
<evidence type="ECO:0000313" key="6">
    <source>
        <dbReference type="Proteomes" id="UP000235388"/>
    </source>
</evidence>
<proteinExistence type="predicted"/>
<feature type="compositionally biased region" description="Low complexity" evidence="3">
    <location>
        <begin position="383"/>
        <end position="422"/>
    </location>
</feature>
<dbReference type="Pfam" id="PF02182">
    <property type="entry name" value="SAD_SRA"/>
    <property type="match status" value="1"/>
</dbReference>
<dbReference type="OrthoDB" id="2507382at2759"/>
<dbReference type="PROSITE" id="PS51015">
    <property type="entry name" value="YDG"/>
    <property type="match status" value="1"/>
</dbReference>
<feature type="compositionally biased region" description="Pro residues" evidence="3">
    <location>
        <begin position="548"/>
        <end position="560"/>
    </location>
</feature>
<keyword evidence="6" id="KW-1185">Reference proteome</keyword>
<feature type="region of interest" description="Disordered" evidence="3">
    <location>
        <begin position="448"/>
        <end position="858"/>
    </location>
</feature>
<reference evidence="5 6" key="1">
    <citation type="submission" date="2017-11" db="EMBL/GenBank/DDBJ databases">
        <title>De novo assembly and phasing of dikaryotic genomes from two isolates of Puccinia coronata f. sp. avenae, the causal agent of oat crown rust.</title>
        <authorList>
            <person name="Miller M.E."/>
            <person name="Zhang Y."/>
            <person name="Omidvar V."/>
            <person name="Sperschneider J."/>
            <person name="Schwessinger B."/>
            <person name="Raley C."/>
            <person name="Palmer J.M."/>
            <person name="Garnica D."/>
            <person name="Upadhyaya N."/>
            <person name="Rathjen J."/>
            <person name="Taylor J.M."/>
            <person name="Park R.F."/>
            <person name="Dodds P.N."/>
            <person name="Hirsch C.D."/>
            <person name="Kianian S.F."/>
            <person name="Figueroa M."/>
        </authorList>
    </citation>
    <scope>NUCLEOTIDE SEQUENCE [LARGE SCALE GENOMIC DNA]</scope>
    <source>
        <strain evidence="5">12NC29</strain>
    </source>
</reference>
<feature type="compositionally biased region" description="Low complexity" evidence="3">
    <location>
        <begin position="1"/>
        <end position="35"/>
    </location>
</feature>